<organism evidence="2 3">
    <name type="scientific">Pseudoxanthomonas winnipegensis</name>
    <dbReference type="NCBI Taxonomy" id="2480810"/>
    <lineage>
        <taxon>Bacteria</taxon>
        <taxon>Pseudomonadati</taxon>
        <taxon>Pseudomonadota</taxon>
        <taxon>Gammaproteobacteria</taxon>
        <taxon>Lysobacterales</taxon>
        <taxon>Lysobacteraceae</taxon>
        <taxon>Pseudoxanthomonas</taxon>
    </lineage>
</organism>
<dbReference type="AlphaFoldDB" id="A0A4Q8LCX1"/>
<accession>A0A4Q8LCX1</accession>
<dbReference type="Proteomes" id="UP000292627">
    <property type="component" value="Unassembled WGS sequence"/>
</dbReference>
<protein>
    <submittedName>
        <fullName evidence="2">Cell shape determination protein CcmA</fullName>
    </submittedName>
</protein>
<evidence type="ECO:0000313" key="2">
    <source>
        <dbReference type="EMBL" id="TAA26738.1"/>
    </source>
</evidence>
<gene>
    <name evidence="2" type="ORF">EA660_05840</name>
</gene>
<dbReference type="InterPro" id="IPR007607">
    <property type="entry name" value="BacA/B"/>
</dbReference>
<name>A0A4Q8LCX1_9GAMM</name>
<dbReference type="Pfam" id="PF04519">
    <property type="entry name" value="Bactofilin"/>
    <property type="match status" value="1"/>
</dbReference>
<dbReference type="EMBL" id="SHMC01000002">
    <property type="protein sequence ID" value="TAA26738.1"/>
    <property type="molecule type" value="Genomic_DNA"/>
</dbReference>
<proteinExistence type="inferred from homology"/>
<sequence length="144" mass="15092">MLKKKSSWHDGQAVDTLIGAQVVLHGDLQFSGGLVVEGRIHGRVFAAPGQPATLTLSESGLIEGVVDVPVVIVNGRIEGDVRATERVELAPRARVSGNIHYRVVEMRAVAVLVGQLMHLAEGEPAQVTAPLPAQLDALPAAANA</sequence>
<reference evidence="2 3" key="1">
    <citation type="submission" date="2019-02" db="EMBL/GenBank/DDBJ databases">
        <title>WGS of Pseudoxanthomonas species novum from clinical isolates.</title>
        <authorList>
            <person name="Bernier A.-M."/>
            <person name="Bernard K."/>
            <person name="Vachon A."/>
        </authorList>
    </citation>
    <scope>NUCLEOTIDE SEQUENCE [LARGE SCALE GENOMIC DNA]</scope>
    <source>
        <strain evidence="2 3">NML171200</strain>
    </source>
</reference>
<comment type="similarity">
    <text evidence="1">Belongs to the bactofilin family.</text>
</comment>
<comment type="caution">
    <text evidence="2">The sequence shown here is derived from an EMBL/GenBank/DDBJ whole genome shotgun (WGS) entry which is preliminary data.</text>
</comment>
<evidence type="ECO:0000256" key="1">
    <source>
        <dbReference type="ARBA" id="ARBA00044755"/>
    </source>
</evidence>
<dbReference type="PANTHER" id="PTHR35024:SF4">
    <property type="entry name" value="POLYMER-FORMING CYTOSKELETAL PROTEIN"/>
    <property type="match status" value="1"/>
</dbReference>
<dbReference type="OrthoDB" id="5294247at2"/>
<evidence type="ECO:0000313" key="3">
    <source>
        <dbReference type="Proteomes" id="UP000292627"/>
    </source>
</evidence>
<dbReference type="PANTHER" id="PTHR35024">
    <property type="entry name" value="HYPOTHETICAL CYTOSOLIC PROTEIN"/>
    <property type="match status" value="1"/>
</dbReference>
<dbReference type="RefSeq" id="WP_130550595.1">
    <property type="nucleotide sequence ID" value="NZ_SHMC01000002.1"/>
</dbReference>